<dbReference type="AlphaFoldDB" id="F9DQ76"/>
<dbReference type="Pfam" id="PF11536">
    <property type="entry name" value="DUF3226"/>
    <property type="match status" value="1"/>
</dbReference>
<dbReference type="Proteomes" id="UP000005316">
    <property type="component" value="Unassembled WGS sequence"/>
</dbReference>
<dbReference type="eggNOG" id="ENOG5032VY6">
    <property type="taxonomic scope" value="Bacteria"/>
</dbReference>
<evidence type="ECO:0000313" key="2">
    <source>
        <dbReference type="Proteomes" id="UP000005316"/>
    </source>
</evidence>
<accession>F9DQ76</accession>
<sequence>MLEHLIGNIDKEFLELVKGAKFDEVKSIPKKFGIFVFPNNEESGTLELLLLEGGELVYADLLVGARSYLEDVSEIHKRNWTVSDADKVLFGVAANVLKPGKANQVSIQDNQWISDQTIESTSQIRLLKFLEDILR</sequence>
<name>F9DQ76_9BACL</name>
<gene>
    <name evidence="1" type="ORF">HMPREF9372_0956</name>
</gene>
<dbReference type="EMBL" id="AFPZ01000024">
    <property type="protein sequence ID" value="EGQ27034.1"/>
    <property type="molecule type" value="Genomic_DNA"/>
</dbReference>
<comment type="caution">
    <text evidence="1">The sequence shown here is derived from an EMBL/GenBank/DDBJ whole genome shotgun (WGS) entry which is preliminary data.</text>
</comment>
<dbReference type="InterPro" id="IPR024508">
    <property type="entry name" value="DUF3226"/>
</dbReference>
<proteinExistence type="predicted"/>
<protein>
    <submittedName>
        <fullName evidence="1">Uncharacterized protein</fullName>
    </submittedName>
</protein>
<organism evidence="1 2">
    <name type="scientific">Sporosarcina newyorkensis 2681</name>
    <dbReference type="NCBI Taxonomy" id="1027292"/>
    <lineage>
        <taxon>Bacteria</taxon>
        <taxon>Bacillati</taxon>
        <taxon>Bacillota</taxon>
        <taxon>Bacilli</taxon>
        <taxon>Bacillales</taxon>
        <taxon>Caryophanaceae</taxon>
        <taxon>Sporosarcina</taxon>
    </lineage>
</organism>
<dbReference type="HOGENOM" id="CLU_1884489_0_0_9"/>
<evidence type="ECO:0000313" key="1">
    <source>
        <dbReference type="EMBL" id="EGQ27034.1"/>
    </source>
</evidence>
<reference evidence="1 2" key="1">
    <citation type="submission" date="2011-04" db="EMBL/GenBank/DDBJ databases">
        <authorList>
            <person name="Muzny D."/>
            <person name="Qin X."/>
            <person name="Deng J."/>
            <person name="Jiang H."/>
            <person name="Liu Y."/>
            <person name="Qu J."/>
            <person name="Song X.-Z."/>
            <person name="Zhang L."/>
            <person name="Thornton R."/>
            <person name="Coyle M."/>
            <person name="Francisco L."/>
            <person name="Jackson L."/>
            <person name="Javaid M."/>
            <person name="Korchina V."/>
            <person name="Kovar C."/>
            <person name="Mata R."/>
            <person name="Mathew T."/>
            <person name="Ngo R."/>
            <person name="Nguyen L."/>
            <person name="Nguyen N."/>
            <person name="Okwuonu G."/>
            <person name="Ongeri F."/>
            <person name="Pham C."/>
            <person name="Simmons D."/>
            <person name="Wilczek-Boney K."/>
            <person name="Hale W."/>
            <person name="Jakkamsetti A."/>
            <person name="Pham P."/>
            <person name="Ruth R."/>
            <person name="San Lucas F."/>
            <person name="Warren J."/>
            <person name="Zhang J."/>
            <person name="Zhao Z."/>
            <person name="Zhou C."/>
            <person name="Zhu D."/>
            <person name="Lee S."/>
            <person name="Bess C."/>
            <person name="Blankenburg K."/>
            <person name="Forbes L."/>
            <person name="Fu Q."/>
            <person name="Gubbala S."/>
            <person name="Hirani K."/>
            <person name="Jayaseelan J.C."/>
            <person name="Lara F."/>
            <person name="Munidasa M."/>
            <person name="Palculict T."/>
            <person name="Patil S."/>
            <person name="Pu L.-L."/>
            <person name="Saada N."/>
            <person name="Tang L."/>
            <person name="Weissenberger G."/>
            <person name="Zhu Y."/>
            <person name="Hemphill L."/>
            <person name="Shang Y."/>
            <person name="Youmans B."/>
            <person name="Ayvaz T."/>
            <person name="Ross M."/>
            <person name="Santibanez J."/>
            <person name="Aqrawi P."/>
            <person name="Gross S."/>
            <person name="Joshi V."/>
            <person name="Fowler G."/>
            <person name="Nazareth L."/>
            <person name="Reid J."/>
            <person name="Worley K."/>
            <person name="Petrosino J."/>
            <person name="Highlander S."/>
            <person name="Gibbs R."/>
        </authorList>
    </citation>
    <scope>NUCLEOTIDE SEQUENCE [LARGE SCALE GENOMIC DNA]</scope>
    <source>
        <strain evidence="1 2">2681</strain>
    </source>
</reference>
<dbReference type="OrthoDB" id="5517842at2"/>